<dbReference type="PANTHER" id="PTHR23315">
    <property type="entry name" value="U BOX DOMAIN-CONTAINING"/>
    <property type="match status" value="1"/>
</dbReference>
<dbReference type="Gene3D" id="1.25.10.10">
    <property type="entry name" value="Leucine-rich Repeat Variant"/>
    <property type="match status" value="1"/>
</dbReference>
<dbReference type="EC" id="2.3.2.27" evidence="3"/>
<accession>A0A6A2ZTQ8</accession>
<organism evidence="8 9">
    <name type="scientific">Hibiscus syriacus</name>
    <name type="common">Rose of Sharon</name>
    <dbReference type="NCBI Taxonomy" id="106335"/>
    <lineage>
        <taxon>Eukaryota</taxon>
        <taxon>Viridiplantae</taxon>
        <taxon>Streptophyta</taxon>
        <taxon>Embryophyta</taxon>
        <taxon>Tracheophyta</taxon>
        <taxon>Spermatophyta</taxon>
        <taxon>Magnoliopsida</taxon>
        <taxon>eudicotyledons</taxon>
        <taxon>Gunneridae</taxon>
        <taxon>Pentapetalae</taxon>
        <taxon>rosids</taxon>
        <taxon>malvids</taxon>
        <taxon>Malvales</taxon>
        <taxon>Malvaceae</taxon>
        <taxon>Malvoideae</taxon>
        <taxon>Hibiscus</taxon>
    </lineage>
</organism>
<dbReference type="Pfam" id="PF04564">
    <property type="entry name" value="U-box"/>
    <property type="match status" value="1"/>
</dbReference>
<dbReference type="SUPFAM" id="SSF48371">
    <property type="entry name" value="ARM repeat"/>
    <property type="match status" value="1"/>
</dbReference>
<evidence type="ECO:0000256" key="1">
    <source>
        <dbReference type="ARBA" id="ARBA00000900"/>
    </source>
</evidence>
<proteinExistence type="predicted"/>
<dbReference type="AlphaFoldDB" id="A0A6A2ZTQ8"/>
<dbReference type="GO" id="GO:0061630">
    <property type="term" value="F:ubiquitin protein ligase activity"/>
    <property type="evidence" value="ECO:0007669"/>
    <property type="project" value="UniProtKB-EC"/>
</dbReference>
<gene>
    <name evidence="8" type="ORF">F3Y22_tig00110733pilonHSYRG00268</name>
</gene>
<comment type="pathway">
    <text evidence="2">Protein modification; protein ubiquitination.</text>
</comment>
<dbReference type="InterPro" id="IPR013083">
    <property type="entry name" value="Znf_RING/FYVE/PHD"/>
</dbReference>
<dbReference type="GO" id="GO:0016567">
    <property type="term" value="P:protein ubiquitination"/>
    <property type="evidence" value="ECO:0007669"/>
    <property type="project" value="UniProtKB-UniPathway"/>
</dbReference>
<comment type="catalytic activity">
    <reaction evidence="1">
        <text>S-ubiquitinyl-[E2 ubiquitin-conjugating enzyme]-L-cysteine + [acceptor protein]-L-lysine = [E2 ubiquitin-conjugating enzyme]-L-cysteine + N(6)-ubiquitinyl-[acceptor protein]-L-lysine.</text>
        <dbReference type="EC" id="2.3.2.27"/>
    </reaction>
</comment>
<keyword evidence="9" id="KW-1185">Reference proteome</keyword>
<dbReference type="PROSITE" id="PS51698">
    <property type="entry name" value="U_BOX"/>
    <property type="match status" value="1"/>
</dbReference>
<reference evidence="8" key="1">
    <citation type="submission" date="2019-09" db="EMBL/GenBank/DDBJ databases">
        <title>Draft genome information of white flower Hibiscus syriacus.</title>
        <authorList>
            <person name="Kim Y.-M."/>
        </authorList>
    </citation>
    <scope>NUCLEOTIDE SEQUENCE [LARGE SCALE GENOMIC DNA]</scope>
    <source>
        <strain evidence="8">YM2019G1</strain>
    </source>
</reference>
<evidence type="ECO:0000259" key="7">
    <source>
        <dbReference type="PROSITE" id="PS51698"/>
    </source>
</evidence>
<sequence length="655" mass="73195">MGVAAAQVVDNPCYPTAFKVHHMMCTELSKLVDRIIKIFPKIEAARPRCPSGIKALCLLNSAIDKAKLLLQYCGDSSKLYLTITTDSIVSRCHKSKNLLEQGLCQIQGMVPVMLAVEITQIVDELQAAKFIPDEFEKEKVVREFLQRGATASDSIEATDNTTDRNEGAFESNGPSTNPMRAHSLNAESFMEHKQCDAHADKLSIAILPEEFKCPISSRLMYDPVIIASGQTFEGIWIQKWFDNGNDMCPKTGMKLANLSLTQNATMKDMISKWCIKYGITVQDPSMQPDVLHMLETSSASIASFGSYINDLRFPLDISNISLGSLDSSYTSDGSHNKNGDGLSLAPEQNSDYLCRYQYSSNASKMDLESLSSLAELDWESQYKIVEDLKNHLESNDPACFSLSSENFIEPLIKFLSSGRDLHDIRASKDGFQLLSIYLFQYRSGVRYLNEDVYNLLSTFLDSEVTNEITVLRERAIKILRNLSSSTDVCSNLVRLECIPKFVPFLQDTTLAGHCIVVLRNLCRNEEARASIAQTSGCIGLFVILLETSSHEDREHVLDILLSLCSQYAEYCRLAMDEISVNGSEKGKASALELLRVLRVTNYDDKKQECLQSDHAIPEDAKNKKSHKTLFGVKLPTFPKSIPTKKEMKPSFFALD</sequence>
<name>A0A6A2ZTQ8_HIBSY</name>
<dbReference type="SMART" id="SM00504">
    <property type="entry name" value="Ubox"/>
    <property type="match status" value="1"/>
</dbReference>
<dbReference type="EMBL" id="VEPZ02001094">
    <property type="protein sequence ID" value="KAE8695163.1"/>
    <property type="molecule type" value="Genomic_DNA"/>
</dbReference>
<dbReference type="InterPro" id="IPR045210">
    <property type="entry name" value="RING-Ubox_PUB"/>
</dbReference>
<comment type="caution">
    <text evidence="8">The sequence shown here is derived from an EMBL/GenBank/DDBJ whole genome shotgun (WGS) entry which is preliminary data.</text>
</comment>
<dbReference type="InterPro" id="IPR003613">
    <property type="entry name" value="Ubox_domain"/>
</dbReference>
<dbReference type="UniPathway" id="UPA00143"/>
<dbReference type="CDD" id="cd16664">
    <property type="entry name" value="RING-Ubox_PUB"/>
    <property type="match status" value="1"/>
</dbReference>
<evidence type="ECO:0000256" key="3">
    <source>
        <dbReference type="ARBA" id="ARBA00012483"/>
    </source>
</evidence>
<dbReference type="PANTHER" id="PTHR23315:SF240">
    <property type="entry name" value="U-BOX DOMAIN-CONTAINING PROTEIN 5"/>
    <property type="match status" value="1"/>
</dbReference>
<keyword evidence="5" id="KW-0833">Ubl conjugation pathway</keyword>
<evidence type="ECO:0000256" key="2">
    <source>
        <dbReference type="ARBA" id="ARBA00004906"/>
    </source>
</evidence>
<dbReference type="InterPro" id="IPR011989">
    <property type="entry name" value="ARM-like"/>
</dbReference>
<protein>
    <recommendedName>
        <fullName evidence="3">RING-type E3 ubiquitin transferase</fullName>
        <ecNumber evidence="3">2.3.2.27</ecNumber>
    </recommendedName>
</protein>
<evidence type="ECO:0000256" key="4">
    <source>
        <dbReference type="ARBA" id="ARBA00022679"/>
    </source>
</evidence>
<dbReference type="Gene3D" id="3.30.40.10">
    <property type="entry name" value="Zinc/RING finger domain, C3HC4 (zinc finger)"/>
    <property type="match status" value="1"/>
</dbReference>
<feature type="domain" description="U-box" evidence="7">
    <location>
        <begin position="206"/>
        <end position="280"/>
    </location>
</feature>
<evidence type="ECO:0000313" key="9">
    <source>
        <dbReference type="Proteomes" id="UP000436088"/>
    </source>
</evidence>
<evidence type="ECO:0000313" key="8">
    <source>
        <dbReference type="EMBL" id="KAE8695163.1"/>
    </source>
</evidence>
<dbReference type="SUPFAM" id="SSF57850">
    <property type="entry name" value="RING/U-box"/>
    <property type="match status" value="1"/>
</dbReference>
<evidence type="ECO:0000256" key="5">
    <source>
        <dbReference type="ARBA" id="ARBA00022786"/>
    </source>
</evidence>
<feature type="region of interest" description="Disordered" evidence="6">
    <location>
        <begin position="152"/>
        <end position="179"/>
    </location>
</feature>
<evidence type="ECO:0000256" key="6">
    <source>
        <dbReference type="SAM" id="MobiDB-lite"/>
    </source>
</evidence>
<keyword evidence="4" id="KW-0808">Transferase</keyword>
<dbReference type="InterPro" id="IPR016024">
    <property type="entry name" value="ARM-type_fold"/>
</dbReference>
<dbReference type="Proteomes" id="UP000436088">
    <property type="component" value="Unassembled WGS sequence"/>
</dbReference>